<dbReference type="GO" id="GO:0005886">
    <property type="term" value="C:plasma membrane"/>
    <property type="evidence" value="ECO:0007669"/>
    <property type="project" value="UniProtKB-SubCell"/>
</dbReference>
<dbReference type="InterPro" id="IPR011009">
    <property type="entry name" value="Kinase-like_dom_sf"/>
</dbReference>
<gene>
    <name evidence="8" type="ORF">LLUT_LOCUS11530</name>
</gene>
<dbReference type="Pfam" id="PF07714">
    <property type="entry name" value="PK_Tyr_Ser-Thr"/>
    <property type="match status" value="1"/>
</dbReference>
<reference evidence="8 9" key="1">
    <citation type="submission" date="2024-03" db="EMBL/GenBank/DDBJ databases">
        <authorList>
            <person name="Martinez-Hernandez J."/>
        </authorList>
    </citation>
    <scope>NUCLEOTIDE SEQUENCE [LARGE SCALE GENOMIC DNA]</scope>
</reference>
<dbReference type="GO" id="GO:0005524">
    <property type="term" value="F:ATP binding"/>
    <property type="evidence" value="ECO:0007669"/>
    <property type="project" value="InterPro"/>
</dbReference>
<keyword evidence="4" id="KW-0449">Lipoprotein</keyword>
<evidence type="ECO:0000259" key="7">
    <source>
        <dbReference type="PROSITE" id="PS50011"/>
    </source>
</evidence>
<evidence type="ECO:0000313" key="8">
    <source>
        <dbReference type="EMBL" id="CAL0310470.1"/>
    </source>
</evidence>
<keyword evidence="2" id="KW-0808">Transferase</keyword>
<comment type="subcellular location">
    <subcellularLocation>
        <location evidence="1">Cell membrane</location>
        <topology evidence="1">Lipid-anchor</topology>
    </subcellularLocation>
</comment>
<evidence type="ECO:0000256" key="1">
    <source>
        <dbReference type="ARBA" id="ARBA00004193"/>
    </source>
</evidence>
<evidence type="ECO:0000256" key="4">
    <source>
        <dbReference type="ARBA" id="ARBA00023288"/>
    </source>
</evidence>
<sequence>MKFIGLLLTIIVVTSHLVESRAIGLGGIYGQEQRNHVGNKGKVIEGKLKTNNPTSVANENHHAKSEVGNGTSQKDDGDRNKDGKFKRTLGYAAPEYLRTGRLASKNDVWSHDVFLYELITGKRRVD</sequence>
<accession>A0AAV1WM53</accession>
<evidence type="ECO:0000256" key="2">
    <source>
        <dbReference type="ARBA" id="ARBA00022527"/>
    </source>
</evidence>
<proteinExistence type="predicted"/>
<dbReference type="AlphaFoldDB" id="A0AAV1WM53"/>
<name>A0AAV1WM53_LUPLU</name>
<dbReference type="Proteomes" id="UP001497480">
    <property type="component" value="Unassembled WGS sequence"/>
</dbReference>
<keyword evidence="3" id="KW-0472">Membrane</keyword>
<dbReference type="EMBL" id="CAXHTB010000008">
    <property type="protein sequence ID" value="CAL0310470.1"/>
    <property type="molecule type" value="Genomic_DNA"/>
</dbReference>
<feature type="chain" id="PRO_5043696204" description="Protein kinase domain-containing protein" evidence="6">
    <location>
        <begin position="21"/>
        <end position="126"/>
    </location>
</feature>
<evidence type="ECO:0000256" key="6">
    <source>
        <dbReference type="SAM" id="SignalP"/>
    </source>
</evidence>
<dbReference type="PANTHER" id="PTHR47985">
    <property type="entry name" value="OS07G0668900 PROTEIN"/>
    <property type="match status" value="1"/>
</dbReference>
<dbReference type="InterPro" id="IPR001245">
    <property type="entry name" value="Ser-Thr/Tyr_kinase_cat_dom"/>
</dbReference>
<keyword evidence="9" id="KW-1185">Reference proteome</keyword>
<dbReference type="SUPFAM" id="SSF56112">
    <property type="entry name" value="Protein kinase-like (PK-like)"/>
    <property type="match status" value="1"/>
</dbReference>
<dbReference type="GO" id="GO:0004674">
    <property type="term" value="F:protein serine/threonine kinase activity"/>
    <property type="evidence" value="ECO:0007669"/>
    <property type="project" value="UniProtKB-KW"/>
</dbReference>
<feature type="signal peptide" evidence="6">
    <location>
        <begin position="1"/>
        <end position="20"/>
    </location>
</feature>
<evidence type="ECO:0000256" key="3">
    <source>
        <dbReference type="ARBA" id="ARBA00023136"/>
    </source>
</evidence>
<feature type="domain" description="Protein kinase" evidence="7">
    <location>
        <begin position="1"/>
        <end position="126"/>
    </location>
</feature>
<dbReference type="InterPro" id="IPR000719">
    <property type="entry name" value="Prot_kinase_dom"/>
</dbReference>
<evidence type="ECO:0000256" key="5">
    <source>
        <dbReference type="SAM" id="MobiDB-lite"/>
    </source>
</evidence>
<feature type="compositionally biased region" description="Basic and acidic residues" evidence="5">
    <location>
        <begin position="73"/>
        <end position="85"/>
    </location>
</feature>
<keyword evidence="2" id="KW-0418">Kinase</keyword>
<dbReference type="Gene3D" id="1.10.510.10">
    <property type="entry name" value="Transferase(Phosphotransferase) domain 1"/>
    <property type="match status" value="1"/>
</dbReference>
<comment type="caution">
    <text evidence="8">The sequence shown here is derived from an EMBL/GenBank/DDBJ whole genome shotgun (WGS) entry which is preliminary data.</text>
</comment>
<keyword evidence="2" id="KW-0723">Serine/threonine-protein kinase</keyword>
<dbReference type="PROSITE" id="PS50011">
    <property type="entry name" value="PROTEIN_KINASE_DOM"/>
    <property type="match status" value="1"/>
</dbReference>
<feature type="compositionally biased region" description="Polar residues" evidence="5">
    <location>
        <begin position="49"/>
        <end position="58"/>
    </location>
</feature>
<dbReference type="PANTHER" id="PTHR47985:SF4">
    <property type="entry name" value="SERINE_THREONINE-PROTEIN KINASE PBL27"/>
    <property type="match status" value="1"/>
</dbReference>
<feature type="region of interest" description="Disordered" evidence="5">
    <location>
        <begin position="45"/>
        <end position="86"/>
    </location>
</feature>
<protein>
    <recommendedName>
        <fullName evidence="7">Protein kinase domain-containing protein</fullName>
    </recommendedName>
</protein>
<keyword evidence="6" id="KW-0732">Signal</keyword>
<organism evidence="8 9">
    <name type="scientific">Lupinus luteus</name>
    <name type="common">European yellow lupine</name>
    <dbReference type="NCBI Taxonomy" id="3873"/>
    <lineage>
        <taxon>Eukaryota</taxon>
        <taxon>Viridiplantae</taxon>
        <taxon>Streptophyta</taxon>
        <taxon>Embryophyta</taxon>
        <taxon>Tracheophyta</taxon>
        <taxon>Spermatophyta</taxon>
        <taxon>Magnoliopsida</taxon>
        <taxon>eudicotyledons</taxon>
        <taxon>Gunneridae</taxon>
        <taxon>Pentapetalae</taxon>
        <taxon>rosids</taxon>
        <taxon>fabids</taxon>
        <taxon>Fabales</taxon>
        <taxon>Fabaceae</taxon>
        <taxon>Papilionoideae</taxon>
        <taxon>50 kb inversion clade</taxon>
        <taxon>genistoids sensu lato</taxon>
        <taxon>core genistoids</taxon>
        <taxon>Genisteae</taxon>
        <taxon>Lupinus</taxon>
    </lineage>
</organism>
<evidence type="ECO:0000313" key="9">
    <source>
        <dbReference type="Proteomes" id="UP001497480"/>
    </source>
</evidence>